<feature type="region of interest" description="Disordered" evidence="1">
    <location>
        <begin position="141"/>
        <end position="163"/>
    </location>
</feature>
<dbReference type="RefSeq" id="XP_016211612.1">
    <property type="nucleotide sequence ID" value="XM_016360626.1"/>
</dbReference>
<evidence type="ECO:0000313" key="3">
    <source>
        <dbReference type="Proteomes" id="UP000053259"/>
    </source>
</evidence>
<dbReference type="AlphaFoldDB" id="A0A0D2A4N0"/>
<organism evidence="2 3">
    <name type="scientific">Verruconis gallopava</name>
    <dbReference type="NCBI Taxonomy" id="253628"/>
    <lineage>
        <taxon>Eukaryota</taxon>
        <taxon>Fungi</taxon>
        <taxon>Dikarya</taxon>
        <taxon>Ascomycota</taxon>
        <taxon>Pezizomycotina</taxon>
        <taxon>Dothideomycetes</taxon>
        <taxon>Pleosporomycetidae</taxon>
        <taxon>Venturiales</taxon>
        <taxon>Sympoventuriaceae</taxon>
        <taxon>Verruconis</taxon>
    </lineage>
</organism>
<dbReference type="EMBL" id="KN847553">
    <property type="protein sequence ID" value="KIW01743.1"/>
    <property type="molecule type" value="Genomic_DNA"/>
</dbReference>
<evidence type="ECO:0000256" key="1">
    <source>
        <dbReference type="SAM" id="MobiDB-lite"/>
    </source>
</evidence>
<evidence type="ECO:0000313" key="2">
    <source>
        <dbReference type="EMBL" id="KIW01743.1"/>
    </source>
</evidence>
<gene>
    <name evidence="2" type="ORF">PV09_06919</name>
</gene>
<proteinExistence type="predicted"/>
<dbReference type="VEuPathDB" id="FungiDB:PV09_06919"/>
<name>A0A0D2A4N0_9PEZI</name>
<keyword evidence="3" id="KW-1185">Reference proteome</keyword>
<protein>
    <submittedName>
        <fullName evidence="2">Uncharacterized protein</fullName>
    </submittedName>
</protein>
<dbReference type="STRING" id="253628.A0A0D2A4N0"/>
<reference evidence="2 3" key="1">
    <citation type="submission" date="2015-01" db="EMBL/GenBank/DDBJ databases">
        <title>The Genome Sequence of Ochroconis gallopava CBS43764.</title>
        <authorList>
            <consortium name="The Broad Institute Genomics Platform"/>
            <person name="Cuomo C."/>
            <person name="de Hoog S."/>
            <person name="Gorbushina A."/>
            <person name="Stielow B."/>
            <person name="Teixiera M."/>
            <person name="Abouelleil A."/>
            <person name="Chapman S.B."/>
            <person name="Priest M."/>
            <person name="Young S.K."/>
            <person name="Wortman J."/>
            <person name="Nusbaum C."/>
            <person name="Birren B."/>
        </authorList>
    </citation>
    <scope>NUCLEOTIDE SEQUENCE [LARGE SCALE GENOMIC DNA]</scope>
    <source>
        <strain evidence="2 3">CBS 43764</strain>
    </source>
</reference>
<dbReference type="InParanoid" id="A0A0D2A4N0"/>
<dbReference type="HOGENOM" id="CLU_1628317_0_0_1"/>
<sequence>MTVFSDREQVQQEIAAGGWDILWGDVINEFDALTFLVSLPTGTTAAWVAEQVEVQLQKFAQSSTDVSSDVLHQATLILEGIVEGKWLGKWDINGLEVKGGIATYHRWWKFGFWKLRLGGKKRLPNNYQPYIGLRVAQALPPKGTLADPRPVQQTRIPSDETKY</sequence>
<dbReference type="GeneID" id="27314892"/>
<dbReference type="OrthoDB" id="1884773at2759"/>
<dbReference type="Proteomes" id="UP000053259">
    <property type="component" value="Unassembled WGS sequence"/>
</dbReference>
<accession>A0A0D2A4N0</accession>